<dbReference type="PANTHER" id="PTHR12358">
    <property type="entry name" value="SPHINGOSINE KINASE"/>
    <property type="match status" value="1"/>
</dbReference>
<evidence type="ECO:0000256" key="3">
    <source>
        <dbReference type="ARBA" id="ARBA00022516"/>
    </source>
</evidence>
<dbReference type="SUPFAM" id="SSF111331">
    <property type="entry name" value="NAD kinase/diacylglycerol kinase-like"/>
    <property type="match status" value="1"/>
</dbReference>
<keyword evidence="7" id="KW-0418">Kinase</keyword>
<dbReference type="STRING" id="229921.ADN01_15050"/>
<dbReference type="NCBIfam" id="TIGR00147">
    <property type="entry name" value="YegS/Rv2252/BmrU family lipid kinase"/>
    <property type="match status" value="1"/>
</dbReference>
<evidence type="ECO:0000256" key="6">
    <source>
        <dbReference type="ARBA" id="ARBA00022741"/>
    </source>
</evidence>
<keyword evidence="6" id="KW-0547">Nucleotide-binding</keyword>
<dbReference type="GO" id="GO:0046872">
    <property type="term" value="F:metal ion binding"/>
    <property type="evidence" value="ECO:0007669"/>
    <property type="project" value="UniProtKB-KW"/>
</dbReference>
<sequence length="312" mass="33041">MSRYQLILNPLAGKGAAAEAIPEIEAAFRRLGLEYDIALTEHPFHAAELTQNAVEAGCEIVVAVGGDGTANEVLNGIMLARQVGANGVKFGVLPIGRGNDFAFSMGIPTDFEAACQNLAAAEAHPIDAGFIKGGLYPQGRYFCNGVGIGFDAVVGFVAAESRLTGFIAYLVAALKTMFLYFKAPTIEIQLDDETITQPCLMISIMNGRRMGGGFFMAPQSARDDGKFDLCIAAQVGRIRMLDLIGKITKGAQINDPAIKMRRTARITAKAVVGSLPAHADGETICTQGDLLEMSIVPNAIQLICPPQPPALV</sequence>
<dbReference type="InterPro" id="IPR005218">
    <property type="entry name" value="Diacylglycerol/lipid_kinase"/>
</dbReference>
<dbReference type="RefSeq" id="WP_062418808.1">
    <property type="nucleotide sequence ID" value="NZ_DF967974.1"/>
</dbReference>
<keyword evidence="8" id="KW-0067">ATP-binding</keyword>
<keyword evidence="15" id="KW-1185">Reference proteome</keyword>
<evidence type="ECO:0000313" key="14">
    <source>
        <dbReference type="EMBL" id="KPL78505.1"/>
    </source>
</evidence>
<reference evidence="14 15" key="1">
    <citation type="submission" date="2015-07" db="EMBL/GenBank/DDBJ databases">
        <title>Genome sequence of Levilinea saccharolytica DSM 16555.</title>
        <authorList>
            <person name="Hemp J."/>
            <person name="Ward L.M."/>
            <person name="Pace L.A."/>
            <person name="Fischer W.W."/>
        </authorList>
    </citation>
    <scope>NUCLEOTIDE SEQUENCE [LARGE SCALE GENOMIC DNA]</scope>
    <source>
        <strain evidence="14 15">KIBI-1</strain>
    </source>
</reference>
<keyword evidence="9" id="KW-0460">Magnesium</keyword>
<evidence type="ECO:0000256" key="9">
    <source>
        <dbReference type="ARBA" id="ARBA00022842"/>
    </source>
</evidence>
<comment type="caution">
    <text evidence="14">The sequence shown here is derived from an EMBL/GenBank/DDBJ whole genome shotgun (WGS) entry which is preliminary data.</text>
</comment>
<dbReference type="GO" id="GO:0005524">
    <property type="term" value="F:ATP binding"/>
    <property type="evidence" value="ECO:0007669"/>
    <property type="project" value="UniProtKB-KW"/>
</dbReference>
<evidence type="ECO:0000256" key="11">
    <source>
        <dbReference type="ARBA" id="ARBA00023209"/>
    </source>
</evidence>
<dbReference type="Proteomes" id="UP000050501">
    <property type="component" value="Unassembled WGS sequence"/>
</dbReference>
<dbReference type="EMBL" id="LGCM01000055">
    <property type="protein sequence ID" value="KPL78505.1"/>
    <property type="molecule type" value="Genomic_DNA"/>
</dbReference>
<dbReference type="GO" id="GO:0005886">
    <property type="term" value="C:plasma membrane"/>
    <property type="evidence" value="ECO:0007669"/>
    <property type="project" value="TreeGrafter"/>
</dbReference>
<dbReference type="SMART" id="SM00046">
    <property type="entry name" value="DAGKc"/>
    <property type="match status" value="1"/>
</dbReference>
<organism evidence="14 15">
    <name type="scientific">Levilinea saccharolytica</name>
    <dbReference type="NCBI Taxonomy" id="229921"/>
    <lineage>
        <taxon>Bacteria</taxon>
        <taxon>Bacillati</taxon>
        <taxon>Chloroflexota</taxon>
        <taxon>Anaerolineae</taxon>
        <taxon>Anaerolineales</taxon>
        <taxon>Anaerolineaceae</taxon>
        <taxon>Levilinea</taxon>
    </lineage>
</organism>
<dbReference type="PANTHER" id="PTHR12358:SF106">
    <property type="entry name" value="LIPID KINASE YEGS"/>
    <property type="match status" value="1"/>
</dbReference>
<evidence type="ECO:0000256" key="4">
    <source>
        <dbReference type="ARBA" id="ARBA00022679"/>
    </source>
</evidence>
<dbReference type="PROSITE" id="PS50146">
    <property type="entry name" value="DAGK"/>
    <property type="match status" value="1"/>
</dbReference>
<evidence type="ECO:0000256" key="12">
    <source>
        <dbReference type="ARBA" id="ARBA00023264"/>
    </source>
</evidence>
<dbReference type="Pfam" id="PF19279">
    <property type="entry name" value="YegS_C"/>
    <property type="match status" value="1"/>
</dbReference>
<evidence type="ECO:0000256" key="1">
    <source>
        <dbReference type="ARBA" id="ARBA00001946"/>
    </source>
</evidence>
<keyword evidence="10" id="KW-0443">Lipid metabolism</keyword>
<keyword evidence="12" id="KW-1208">Phospholipid metabolism</keyword>
<evidence type="ECO:0000259" key="13">
    <source>
        <dbReference type="PROSITE" id="PS50146"/>
    </source>
</evidence>
<keyword evidence="4" id="KW-0808">Transferase</keyword>
<evidence type="ECO:0000313" key="15">
    <source>
        <dbReference type="Proteomes" id="UP000050501"/>
    </source>
</evidence>
<keyword evidence="5" id="KW-0479">Metal-binding</keyword>
<dbReference type="InterPro" id="IPR016064">
    <property type="entry name" value="NAD/diacylglycerol_kinase_sf"/>
</dbReference>
<dbReference type="Gene3D" id="2.60.200.40">
    <property type="match status" value="1"/>
</dbReference>
<keyword evidence="11" id="KW-0594">Phospholipid biosynthesis</keyword>
<evidence type="ECO:0000256" key="5">
    <source>
        <dbReference type="ARBA" id="ARBA00022723"/>
    </source>
</evidence>
<feature type="domain" description="DAGKc" evidence="13">
    <location>
        <begin position="1"/>
        <end position="135"/>
    </location>
</feature>
<gene>
    <name evidence="14" type="ORF">ADN01_15050</name>
</gene>
<keyword evidence="3" id="KW-0444">Lipid biosynthesis</keyword>
<dbReference type="InterPro" id="IPR001206">
    <property type="entry name" value="Diacylglycerol_kinase_cat_dom"/>
</dbReference>
<name>A0A0P6X8P4_9CHLR</name>
<dbReference type="InterPro" id="IPR045540">
    <property type="entry name" value="YegS/DAGK_C"/>
</dbReference>
<protein>
    <recommendedName>
        <fullName evidence="13">DAGKc domain-containing protein</fullName>
    </recommendedName>
</protein>
<evidence type="ECO:0000256" key="7">
    <source>
        <dbReference type="ARBA" id="ARBA00022777"/>
    </source>
</evidence>
<evidence type="ECO:0000256" key="10">
    <source>
        <dbReference type="ARBA" id="ARBA00023098"/>
    </source>
</evidence>
<dbReference type="Pfam" id="PF00781">
    <property type="entry name" value="DAGK_cat"/>
    <property type="match status" value="1"/>
</dbReference>
<dbReference type="GO" id="GO:0008654">
    <property type="term" value="P:phospholipid biosynthetic process"/>
    <property type="evidence" value="ECO:0007669"/>
    <property type="project" value="UniProtKB-KW"/>
</dbReference>
<dbReference type="InterPro" id="IPR050187">
    <property type="entry name" value="Lipid_Phosphate_FormReg"/>
</dbReference>
<evidence type="ECO:0000256" key="2">
    <source>
        <dbReference type="ARBA" id="ARBA00005983"/>
    </source>
</evidence>
<comment type="cofactor">
    <cofactor evidence="1">
        <name>Mg(2+)</name>
        <dbReference type="ChEBI" id="CHEBI:18420"/>
    </cofactor>
</comment>
<proteinExistence type="inferred from homology"/>
<accession>A0A0P6X8P4</accession>
<comment type="similarity">
    <text evidence="2">Belongs to the diacylglycerol/lipid kinase family.</text>
</comment>
<dbReference type="Gene3D" id="3.40.50.10330">
    <property type="entry name" value="Probable inorganic polyphosphate/atp-NAD kinase, domain 1"/>
    <property type="match status" value="1"/>
</dbReference>
<dbReference type="GO" id="GO:0004143">
    <property type="term" value="F:ATP-dependent diacylglycerol kinase activity"/>
    <property type="evidence" value="ECO:0007669"/>
    <property type="project" value="TreeGrafter"/>
</dbReference>
<dbReference type="InterPro" id="IPR017438">
    <property type="entry name" value="ATP-NAD_kinase_N"/>
</dbReference>
<evidence type="ECO:0000256" key="8">
    <source>
        <dbReference type="ARBA" id="ARBA00022840"/>
    </source>
</evidence>
<dbReference type="AlphaFoldDB" id="A0A0P6X8P4"/>